<proteinExistence type="predicted"/>
<feature type="domain" description="ISXO2-like transposase" evidence="2">
    <location>
        <begin position="293"/>
        <end position="431"/>
    </location>
</feature>
<sequence length="484" mass="55454">MLANEGVKDGCGQRSPTPLITGEFGHIRQKATNCTYIVGNSNRYNLATITFTKVSLYENDYFVLYDENGTVAHGPYFGTRDAFAILTNKKLLIDLIIDDEEKYHGREFRGYVKTFNYIVNPVSDVQKTGNQTFCGINVNRRKRSPPTSCRYVILKDIIEWNMQTQLVEKFREWNVIPKDGEIDCADDYCDGKLFLGKDASRPDGYIWRCGAKHQDMHRKQVYCKVRQPLRQHTFFFKSKLKLWQIAAFANLWIRKVPLWIIEEQTMISHKIAVAWSGFCREVAFDALMNVRQKLGGLGKVVEIDESKFGKRKYDKGHYVEGAWVFGGIERDSGEIFMEVVPDRTKETLLPLIDKWIEKGSTIYSDQWSSYRTLKLRGYTHMTVNHKNYFKDPETGVHTNSIESIWGHAKASVSERGRKAEFLGGYLARRAAAKHQDPMVLFFNYARLLLKSKPAVDIEDTEEDEKDISETKGAEGGSGGSYTLG</sequence>
<evidence type="ECO:0000259" key="2">
    <source>
        <dbReference type="SMART" id="SM01126"/>
    </source>
</evidence>
<dbReference type="EMBL" id="NCKV01011392">
    <property type="protein sequence ID" value="RWS21644.1"/>
    <property type="molecule type" value="Genomic_DNA"/>
</dbReference>
<dbReference type="PANTHER" id="PTHR47163">
    <property type="entry name" value="DDE_TNP_IS1595 DOMAIN-CONTAINING PROTEIN"/>
    <property type="match status" value="1"/>
</dbReference>
<dbReference type="InterPro" id="IPR024445">
    <property type="entry name" value="Tnp_ISXO2-like"/>
</dbReference>
<evidence type="ECO:0000313" key="4">
    <source>
        <dbReference type="Proteomes" id="UP000288716"/>
    </source>
</evidence>
<evidence type="ECO:0000313" key="3">
    <source>
        <dbReference type="EMBL" id="RWS21644.1"/>
    </source>
</evidence>
<gene>
    <name evidence="3" type="ORF">B4U80_11051</name>
</gene>
<dbReference type="Pfam" id="PF12762">
    <property type="entry name" value="DDE_Tnp_IS1595"/>
    <property type="match status" value="1"/>
</dbReference>
<feature type="compositionally biased region" description="Gly residues" evidence="1">
    <location>
        <begin position="473"/>
        <end position="484"/>
    </location>
</feature>
<dbReference type="InterPro" id="IPR053164">
    <property type="entry name" value="IS1016-like_transposase"/>
</dbReference>
<dbReference type="NCBIfam" id="NF033547">
    <property type="entry name" value="transpos_IS1595"/>
    <property type="match status" value="1"/>
</dbReference>
<organism evidence="3 4">
    <name type="scientific">Leptotrombidium deliense</name>
    <dbReference type="NCBI Taxonomy" id="299467"/>
    <lineage>
        <taxon>Eukaryota</taxon>
        <taxon>Metazoa</taxon>
        <taxon>Ecdysozoa</taxon>
        <taxon>Arthropoda</taxon>
        <taxon>Chelicerata</taxon>
        <taxon>Arachnida</taxon>
        <taxon>Acari</taxon>
        <taxon>Acariformes</taxon>
        <taxon>Trombidiformes</taxon>
        <taxon>Prostigmata</taxon>
        <taxon>Anystina</taxon>
        <taxon>Parasitengona</taxon>
        <taxon>Trombiculoidea</taxon>
        <taxon>Trombiculidae</taxon>
        <taxon>Leptotrombidium</taxon>
    </lineage>
</organism>
<keyword evidence="4" id="KW-1185">Reference proteome</keyword>
<protein>
    <recommendedName>
        <fullName evidence="2">ISXO2-like transposase domain-containing protein</fullName>
    </recommendedName>
</protein>
<dbReference type="OrthoDB" id="6515189at2759"/>
<evidence type="ECO:0000256" key="1">
    <source>
        <dbReference type="SAM" id="MobiDB-lite"/>
    </source>
</evidence>
<comment type="caution">
    <text evidence="3">The sequence shown here is derived from an EMBL/GenBank/DDBJ whole genome shotgun (WGS) entry which is preliminary data.</text>
</comment>
<dbReference type="VEuPathDB" id="VectorBase:LDEU010396"/>
<reference evidence="3 4" key="1">
    <citation type="journal article" date="2018" name="Gigascience">
        <title>Genomes of trombidid mites reveal novel predicted allergens and laterally-transferred genes associated with secondary metabolism.</title>
        <authorList>
            <person name="Dong X."/>
            <person name="Chaisiri K."/>
            <person name="Xia D."/>
            <person name="Armstrong S.D."/>
            <person name="Fang Y."/>
            <person name="Donnelly M.J."/>
            <person name="Kadowaki T."/>
            <person name="McGarry J.W."/>
            <person name="Darby A.C."/>
            <person name="Makepeace B.L."/>
        </authorList>
    </citation>
    <scope>NUCLEOTIDE SEQUENCE [LARGE SCALE GENOMIC DNA]</scope>
    <source>
        <strain evidence="3">UoL-UT</strain>
    </source>
</reference>
<accession>A0A443S2D4</accession>
<name>A0A443S2D4_9ACAR</name>
<dbReference type="SMART" id="SM01126">
    <property type="entry name" value="DDE_Tnp_IS1595"/>
    <property type="match status" value="1"/>
</dbReference>
<dbReference type="Proteomes" id="UP000288716">
    <property type="component" value="Unassembled WGS sequence"/>
</dbReference>
<dbReference type="STRING" id="299467.A0A443S2D4"/>
<dbReference type="PANTHER" id="PTHR47163:SF2">
    <property type="entry name" value="SI:DKEY-17M8.2"/>
    <property type="match status" value="1"/>
</dbReference>
<dbReference type="AlphaFoldDB" id="A0A443S2D4"/>
<feature type="region of interest" description="Disordered" evidence="1">
    <location>
        <begin position="458"/>
        <end position="484"/>
    </location>
</feature>